<organism evidence="6 7">
    <name type="scientific">Mortierella hygrophila</name>
    <dbReference type="NCBI Taxonomy" id="979708"/>
    <lineage>
        <taxon>Eukaryota</taxon>
        <taxon>Fungi</taxon>
        <taxon>Fungi incertae sedis</taxon>
        <taxon>Mucoromycota</taxon>
        <taxon>Mortierellomycotina</taxon>
        <taxon>Mortierellomycetes</taxon>
        <taxon>Mortierellales</taxon>
        <taxon>Mortierellaceae</taxon>
        <taxon>Mortierella</taxon>
    </lineage>
</organism>
<dbReference type="Gene3D" id="3.50.50.60">
    <property type="entry name" value="FAD/NAD(P)-binding domain"/>
    <property type="match status" value="1"/>
</dbReference>
<dbReference type="SUPFAM" id="SSF51905">
    <property type="entry name" value="FAD/NAD(P)-binding domain"/>
    <property type="match status" value="1"/>
</dbReference>
<dbReference type="GO" id="GO:0071949">
    <property type="term" value="F:FAD binding"/>
    <property type="evidence" value="ECO:0007669"/>
    <property type="project" value="InterPro"/>
</dbReference>
<reference evidence="6" key="1">
    <citation type="journal article" date="2020" name="Fungal Divers.">
        <title>Resolving the Mortierellaceae phylogeny through synthesis of multi-gene phylogenetics and phylogenomics.</title>
        <authorList>
            <person name="Vandepol N."/>
            <person name="Liber J."/>
            <person name="Desiro A."/>
            <person name="Na H."/>
            <person name="Kennedy M."/>
            <person name="Barry K."/>
            <person name="Grigoriev I.V."/>
            <person name="Miller A.N."/>
            <person name="O'Donnell K."/>
            <person name="Stajich J.E."/>
            <person name="Bonito G."/>
        </authorList>
    </citation>
    <scope>NUCLEOTIDE SEQUENCE</scope>
    <source>
        <strain evidence="6">NRRL 2591</strain>
    </source>
</reference>
<dbReference type="PANTHER" id="PTHR47356">
    <property type="entry name" value="FAD-DEPENDENT MONOOXYGENASE ASQG-RELATED"/>
    <property type="match status" value="1"/>
</dbReference>
<evidence type="ECO:0000313" key="7">
    <source>
        <dbReference type="Proteomes" id="UP000723463"/>
    </source>
</evidence>
<sequence>MATSPKNIPPPPSTIDDKPRVLIVGAGLAGLTLAILLQKAEVPYDIFERGLDTRTVGTAMMFGSNVSPLFTQLGIYDEFVDKSKPCETINIYDDARELQFTRDFKLAAEMGGYTNRVIPRTTLYNIILNKVPQDRIHKGKKMVSLYQDDERAIIYFADGTHHEGDILVGADGAYSAVRHCLYDTVDRIGRLSQSDAEDLPYSCICLVGHSGPLETEKFPALKDEVCQYNDTHSTDIPYSWMTFTTKDDVICWGVIKYLDVQNSAAYSREQRSDWGEGATDTMCNEVRDFPIPGGNGSLRLGDLIDGTPRAQITKVMLEEKVFDTWYHGRTVLVGDACHKIHPAGNRGAVQAFHDVVALANWINVLPRSAKVSDIEPAFRAYKEERFPFVQEAAVHSKNLSQVSFTPDMKTVMSQFVTKHMPSWLWRAVNAKTAGYRPQASFLRFVKDNGTVSSTHSRSYMETRRILEARSSSSAHAAAAAAVVV</sequence>
<dbReference type="PANTHER" id="PTHR47356:SF2">
    <property type="entry name" value="FAD-BINDING DOMAIN-CONTAINING PROTEIN-RELATED"/>
    <property type="match status" value="1"/>
</dbReference>
<protein>
    <recommendedName>
        <fullName evidence="5">FAD-binding domain-containing protein</fullName>
    </recommendedName>
</protein>
<dbReference type="InterPro" id="IPR002938">
    <property type="entry name" value="FAD-bd"/>
</dbReference>
<keyword evidence="4" id="KW-0560">Oxidoreductase</keyword>
<feature type="domain" description="FAD-binding" evidence="5">
    <location>
        <begin position="311"/>
        <end position="392"/>
    </location>
</feature>
<evidence type="ECO:0000256" key="2">
    <source>
        <dbReference type="ARBA" id="ARBA00022630"/>
    </source>
</evidence>
<dbReference type="Pfam" id="PF01494">
    <property type="entry name" value="FAD_binding_3"/>
    <property type="match status" value="2"/>
</dbReference>
<keyword evidence="2" id="KW-0285">Flavoprotein</keyword>
<dbReference type="AlphaFoldDB" id="A0A9P6K2E2"/>
<feature type="domain" description="FAD-binding" evidence="5">
    <location>
        <begin position="20"/>
        <end position="181"/>
    </location>
</feature>
<dbReference type="Proteomes" id="UP000723463">
    <property type="component" value="Unassembled WGS sequence"/>
</dbReference>
<dbReference type="PRINTS" id="PR00420">
    <property type="entry name" value="RNGMNOXGNASE"/>
</dbReference>
<evidence type="ECO:0000256" key="4">
    <source>
        <dbReference type="ARBA" id="ARBA00023002"/>
    </source>
</evidence>
<evidence type="ECO:0000256" key="1">
    <source>
        <dbReference type="ARBA" id="ARBA00007992"/>
    </source>
</evidence>
<keyword evidence="7" id="KW-1185">Reference proteome</keyword>
<evidence type="ECO:0000256" key="3">
    <source>
        <dbReference type="ARBA" id="ARBA00022827"/>
    </source>
</evidence>
<dbReference type="GO" id="GO:0004497">
    <property type="term" value="F:monooxygenase activity"/>
    <property type="evidence" value="ECO:0007669"/>
    <property type="project" value="InterPro"/>
</dbReference>
<dbReference type="InterPro" id="IPR036188">
    <property type="entry name" value="FAD/NAD-bd_sf"/>
</dbReference>
<proteinExistence type="inferred from homology"/>
<name>A0A9P6K2E2_9FUNG</name>
<dbReference type="InterPro" id="IPR050562">
    <property type="entry name" value="FAD_mOase_fung"/>
</dbReference>
<comment type="caution">
    <text evidence="6">The sequence shown here is derived from an EMBL/GenBank/DDBJ whole genome shotgun (WGS) entry which is preliminary data.</text>
</comment>
<dbReference type="EMBL" id="JAAAXW010000122">
    <property type="protein sequence ID" value="KAF9543083.1"/>
    <property type="molecule type" value="Genomic_DNA"/>
</dbReference>
<gene>
    <name evidence="6" type="ORF">EC957_001297</name>
</gene>
<accession>A0A9P6K2E2</accession>
<keyword evidence="3" id="KW-0274">FAD</keyword>
<comment type="similarity">
    <text evidence="1">Belongs to the paxM FAD-dependent monooxygenase family.</text>
</comment>
<evidence type="ECO:0000259" key="5">
    <source>
        <dbReference type="Pfam" id="PF01494"/>
    </source>
</evidence>
<evidence type="ECO:0000313" key="6">
    <source>
        <dbReference type="EMBL" id="KAF9543083.1"/>
    </source>
</evidence>